<keyword evidence="2" id="KW-1185">Reference proteome</keyword>
<organism evidence="1 2">
    <name type="scientific">Mycobacterium phage Aminay</name>
    <dbReference type="NCBI Taxonomy" id="2250291"/>
    <lineage>
        <taxon>Viruses</taxon>
        <taxon>Duplodnaviria</taxon>
        <taxon>Heunggongvirae</taxon>
        <taxon>Uroviricota</taxon>
        <taxon>Caudoviricetes</taxon>
        <taxon>Weiservirinae</taxon>
        <taxon>Aminayvirus</taxon>
        <taxon>Aminayvirus aminay</taxon>
    </lineage>
</organism>
<accession>A0A345KV76</accession>
<evidence type="ECO:0000313" key="2">
    <source>
        <dbReference type="Proteomes" id="UP000259472"/>
    </source>
</evidence>
<reference evidence="2" key="1">
    <citation type="submission" date="2018-06" db="EMBL/GenBank/DDBJ databases">
        <authorList>
            <person name="Zhirakovskaya E."/>
        </authorList>
    </citation>
    <scope>NUCLEOTIDE SEQUENCE [LARGE SCALE GENOMIC DNA]</scope>
</reference>
<gene>
    <name evidence="1" type="primary">92</name>
    <name evidence="1" type="ORF">SEA_AMINAY_92</name>
</gene>
<proteinExistence type="predicted"/>
<name>A0A345KV76_9CAUD</name>
<dbReference type="EMBL" id="MH509442">
    <property type="protein sequence ID" value="AXH46928.1"/>
    <property type="molecule type" value="Genomic_DNA"/>
</dbReference>
<dbReference type="RefSeq" id="YP_009950242.1">
    <property type="nucleotide sequence ID" value="NC_051588.1"/>
</dbReference>
<dbReference type="KEGG" id="vg:60321652"/>
<dbReference type="GeneID" id="60321652"/>
<dbReference type="Proteomes" id="UP000259472">
    <property type="component" value="Segment"/>
</dbReference>
<evidence type="ECO:0000313" key="1">
    <source>
        <dbReference type="EMBL" id="AXH46928.1"/>
    </source>
</evidence>
<sequence length="56" mass="6337">MKVRIEITVDVDVDAWRQEMIADSHATIDEVRQDVRTWARSEVALGLSDRGVLRAG</sequence>
<protein>
    <submittedName>
        <fullName evidence="1">Uncharacterized protein</fullName>
    </submittedName>
</protein>